<keyword evidence="3" id="KW-1185">Reference proteome</keyword>
<reference evidence="2 3" key="1">
    <citation type="submission" date="2019-04" db="EMBL/GenBank/DDBJ databases">
        <title>High contiguity whole genome sequence and gene annotation resource for two Venturia nashicola isolates.</title>
        <authorList>
            <person name="Prokchorchik M."/>
            <person name="Won K."/>
            <person name="Lee Y."/>
            <person name="Choi E.D."/>
            <person name="Segonzac C."/>
            <person name="Sohn K.H."/>
        </authorList>
    </citation>
    <scope>NUCLEOTIDE SEQUENCE [LARGE SCALE GENOMIC DNA]</scope>
    <source>
        <strain evidence="2 3">PRI2</strain>
    </source>
</reference>
<comment type="caution">
    <text evidence="2">The sequence shown here is derived from an EMBL/GenBank/DDBJ whole genome shotgun (WGS) entry which is preliminary data.</text>
</comment>
<accession>A0A4Z1P5G8</accession>
<gene>
    <name evidence="2" type="ORF">E6O75_ATG09832</name>
</gene>
<evidence type="ECO:0000313" key="3">
    <source>
        <dbReference type="Proteomes" id="UP000298493"/>
    </source>
</evidence>
<dbReference type="EMBL" id="SNSC02000017">
    <property type="protein sequence ID" value="TID17066.1"/>
    <property type="molecule type" value="Genomic_DNA"/>
</dbReference>
<dbReference type="AlphaFoldDB" id="A0A4Z1P5G8"/>
<dbReference type="Proteomes" id="UP000298493">
    <property type="component" value="Unassembled WGS sequence"/>
</dbReference>
<evidence type="ECO:0000313" key="2">
    <source>
        <dbReference type="EMBL" id="TID17066.1"/>
    </source>
</evidence>
<sequence>MADGSGHRRSPEKHLFLTLKVDFGKIKNFEPRSKLTILELEREKLAAFADEPEDEPMVKSSEEEEQEKEDTPLEDHDTPLIRFRHKSDLTQSQHKLLSIQNTILYRPRISSPSIFEKYLDRHPHAYINFKGLYFYIDYPANTSEFEAAVTEWTELFLRIGRDAGWMDHVEIVWGKHWASRNVNPVSFESMVLEAFATVEVERFVRILGSYERAVVGLVLEDSMTVGSDDWVGFIWG</sequence>
<organism evidence="2 3">
    <name type="scientific">Venturia nashicola</name>
    <dbReference type="NCBI Taxonomy" id="86259"/>
    <lineage>
        <taxon>Eukaryota</taxon>
        <taxon>Fungi</taxon>
        <taxon>Dikarya</taxon>
        <taxon>Ascomycota</taxon>
        <taxon>Pezizomycotina</taxon>
        <taxon>Dothideomycetes</taxon>
        <taxon>Pleosporomycetidae</taxon>
        <taxon>Venturiales</taxon>
        <taxon>Venturiaceae</taxon>
        <taxon>Venturia</taxon>
    </lineage>
</organism>
<proteinExistence type="predicted"/>
<feature type="region of interest" description="Disordered" evidence="1">
    <location>
        <begin position="46"/>
        <end position="75"/>
    </location>
</feature>
<protein>
    <submittedName>
        <fullName evidence="2">Uncharacterized protein</fullName>
    </submittedName>
</protein>
<name>A0A4Z1P5G8_9PEZI</name>
<evidence type="ECO:0000256" key="1">
    <source>
        <dbReference type="SAM" id="MobiDB-lite"/>
    </source>
</evidence>